<dbReference type="eggNOG" id="arCOG03915">
    <property type="taxonomic scope" value="Archaea"/>
</dbReference>
<gene>
    <name evidence="2" type="ordered locus">Huta_1444</name>
</gene>
<dbReference type="RefSeq" id="WP_015789194.1">
    <property type="nucleotide sequence ID" value="NC_013158.1"/>
</dbReference>
<reference evidence="2 3" key="1">
    <citation type="journal article" date="2009" name="Stand. Genomic Sci.">
        <title>Complete genome sequence of Halorhabdus utahensis type strain (AX-2).</title>
        <authorList>
            <person name="Anderson I."/>
            <person name="Tindall B.J."/>
            <person name="Pomrenke H."/>
            <person name="Goker M."/>
            <person name="Lapidus A."/>
            <person name="Nolan M."/>
            <person name="Copeland A."/>
            <person name="Glavina Del Rio T."/>
            <person name="Chen F."/>
            <person name="Tice H."/>
            <person name="Cheng J.F."/>
            <person name="Lucas S."/>
            <person name="Chertkov O."/>
            <person name="Bruce D."/>
            <person name="Brettin T."/>
            <person name="Detter J.C."/>
            <person name="Han C."/>
            <person name="Goodwin L."/>
            <person name="Land M."/>
            <person name="Hauser L."/>
            <person name="Chang Y.J."/>
            <person name="Jeffries C.D."/>
            <person name="Pitluck S."/>
            <person name="Pati A."/>
            <person name="Mavromatis K."/>
            <person name="Ivanova N."/>
            <person name="Ovchinnikova G."/>
            <person name="Chen A."/>
            <person name="Palaniappan K."/>
            <person name="Chain P."/>
            <person name="Rohde M."/>
            <person name="Bristow J."/>
            <person name="Eisen J.A."/>
            <person name="Markowitz V."/>
            <person name="Hugenholtz P."/>
            <person name="Kyrpides N.C."/>
            <person name="Klenk H.P."/>
        </authorList>
    </citation>
    <scope>NUCLEOTIDE SEQUENCE [LARGE SCALE GENOMIC DNA]</scope>
    <source>
        <strain evidence="3">DSM 12940 / JCM 11049 / AX-2</strain>
    </source>
</reference>
<sequence length="100" mass="11282">MVDTVVQYGQGALVLLRLVLFGLTLGITLISFQAYQKRRSERLQYAFIGFAFISMGVAVSNIVSQMFTTQPAPRARLFFDMAQTVPFIIGFAMLYVSLYR</sequence>
<feature type="transmembrane region" description="Helical" evidence="1">
    <location>
        <begin position="12"/>
        <end position="32"/>
    </location>
</feature>
<accession>C7NNU5</accession>
<dbReference type="OrthoDB" id="266325at2157"/>
<evidence type="ECO:0000313" key="2">
    <source>
        <dbReference type="EMBL" id="ACV11620.1"/>
    </source>
</evidence>
<dbReference type="Proteomes" id="UP000002071">
    <property type="component" value="Chromosome"/>
</dbReference>
<keyword evidence="1" id="KW-1133">Transmembrane helix</keyword>
<dbReference type="AlphaFoldDB" id="C7NNU5"/>
<evidence type="ECO:0000256" key="1">
    <source>
        <dbReference type="SAM" id="Phobius"/>
    </source>
</evidence>
<protein>
    <submittedName>
        <fullName evidence="2">Uncharacterized protein</fullName>
    </submittedName>
</protein>
<dbReference type="InterPro" id="IPR055943">
    <property type="entry name" value="DUF7521"/>
</dbReference>
<proteinExistence type="predicted"/>
<evidence type="ECO:0000313" key="3">
    <source>
        <dbReference type="Proteomes" id="UP000002071"/>
    </source>
</evidence>
<dbReference type="HOGENOM" id="CLU_2420125_0_0_2"/>
<dbReference type="GeneID" id="8383723"/>
<keyword evidence="1" id="KW-0812">Transmembrane</keyword>
<dbReference type="STRING" id="519442.Huta_1444"/>
<dbReference type="Pfam" id="PF24365">
    <property type="entry name" value="DUF7521"/>
    <property type="match status" value="1"/>
</dbReference>
<feature type="transmembrane region" description="Helical" evidence="1">
    <location>
        <begin position="44"/>
        <end position="63"/>
    </location>
</feature>
<feature type="transmembrane region" description="Helical" evidence="1">
    <location>
        <begin position="75"/>
        <end position="98"/>
    </location>
</feature>
<keyword evidence="1" id="KW-0472">Membrane</keyword>
<dbReference type="KEGG" id="hut:Huta_1444"/>
<dbReference type="EMBL" id="CP001687">
    <property type="protein sequence ID" value="ACV11620.1"/>
    <property type="molecule type" value="Genomic_DNA"/>
</dbReference>
<organism evidence="2 3">
    <name type="scientific">Halorhabdus utahensis (strain DSM 12940 / JCM 11049 / AX-2)</name>
    <dbReference type="NCBI Taxonomy" id="519442"/>
    <lineage>
        <taxon>Archaea</taxon>
        <taxon>Methanobacteriati</taxon>
        <taxon>Methanobacteriota</taxon>
        <taxon>Stenosarchaea group</taxon>
        <taxon>Halobacteria</taxon>
        <taxon>Halobacteriales</taxon>
        <taxon>Haloarculaceae</taxon>
        <taxon>Halorhabdus</taxon>
    </lineage>
</organism>
<keyword evidence="3" id="KW-1185">Reference proteome</keyword>
<name>C7NNU5_HALUD</name>